<evidence type="ECO:0000256" key="1">
    <source>
        <dbReference type="SAM" id="Phobius"/>
    </source>
</evidence>
<dbReference type="InterPro" id="IPR012495">
    <property type="entry name" value="TadE-like_dom"/>
</dbReference>
<feature type="domain" description="TadE-like" evidence="2">
    <location>
        <begin position="19"/>
        <end position="60"/>
    </location>
</feature>
<evidence type="ECO:0000259" key="2">
    <source>
        <dbReference type="Pfam" id="PF07811"/>
    </source>
</evidence>
<evidence type="ECO:0000313" key="4">
    <source>
        <dbReference type="Proteomes" id="UP001165263"/>
    </source>
</evidence>
<sequence length="206" mass="22151">MRATKLPVRALARRTREQGVAAVEFAIVAIVFFLFVFGIIEIARAMYICNTLQEVTRRAAALAATADFSSTSAMQAVRQQAVFRDSPGLLLFAEPVTDDYVKIDYMSIQKSGSTLTMTPIPSGTLPSSPAVNYANCLKDPYAGNCIRLVRVRVCKPDGSQTCTRAPYQALVSMIPLSFDLPQSTTIVNAETLGLPGGVPPDPCGCP</sequence>
<keyword evidence="4" id="KW-1185">Reference proteome</keyword>
<protein>
    <submittedName>
        <fullName evidence="3">Pilus assembly protein</fullName>
    </submittedName>
</protein>
<keyword evidence="1" id="KW-0812">Transmembrane</keyword>
<gene>
    <name evidence="3" type="ORF">NX786_14215</name>
</gene>
<dbReference type="RefSeq" id="WP_259449594.1">
    <property type="nucleotide sequence ID" value="NZ_CP119520.1"/>
</dbReference>
<dbReference type="Pfam" id="PF07811">
    <property type="entry name" value="TadE"/>
    <property type="match status" value="1"/>
</dbReference>
<feature type="transmembrane region" description="Helical" evidence="1">
    <location>
        <begin position="21"/>
        <end position="40"/>
    </location>
</feature>
<comment type="caution">
    <text evidence="3">The sequence shown here is derived from an EMBL/GenBank/DDBJ whole genome shotgun (WGS) entry which is preliminary data.</text>
</comment>
<proteinExistence type="predicted"/>
<dbReference type="EMBL" id="JANUHC010000004">
    <property type="protein sequence ID" value="MCS0630491.1"/>
    <property type="molecule type" value="Genomic_DNA"/>
</dbReference>
<organism evidence="3 4">
    <name type="scientific">Telluria mixta</name>
    <dbReference type="NCBI Taxonomy" id="34071"/>
    <lineage>
        <taxon>Bacteria</taxon>
        <taxon>Pseudomonadati</taxon>
        <taxon>Pseudomonadota</taxon>
        <taxon>Betaproteobacteria</taxon>
        <taxon>Burkholderiales</taxon>
        <taxon>Oxalobacteraceae</taxon>
        <taxon>Telluria group</taxon>
        <taxon>Telluria</taxon>
    </lineage>
</organism>
<evidence type="ECO:0000313" key="3">
    <source>
        <dbReference type="EMBL" id="MCS0630491.1"/>
    </source>
</evidence>
<keyword evidence="1" id="KW-1133">Transmembrane helix</keyword>
<name>A0ABT2BZD5_9BURK</name>
<accession>A0ABT2BZD5</accession>
<keyword evidence="1" id="KW-0472">Membrane</keyword>
<reference evidence="3" key="1">
    <citation type="submission" date="2022-08" db="EMBL/GenBank/DDBJ databases">
        <title>Reclassification of Massilia species as members of the genera Telluria, Duganella, Pseudoduganella, Mokoshia gen. nov. and Zemynaea gen. nov. using orthogonal and non-orthogonal genome-based approaches.</title>
        <authorList>
            <person name="Bowman J.P."/>
        </authorList>
    </citation>
    <scope>NUCLEOTIDE SEQUENCE</scope>
    <source>
        <strain evidence="3">LMG 11547</strain>
    </source>
</reference>
<dbReference type="Proteomes" id="UP001165263">
    <property type="component" value="Unassembled WGS sequence"/>
</dbReference>